<dbReference type="Pfam" id="PF12697">
    <property type="entry name" value="Abhydrolase_6"/>
    <property type="match status" value="1"/>
</dbReference>
<dbReference type="InterPro" id="IPR050228">
    <property type="entry name" value="Carboxylesterase_BioH"/>
</dbReference>
<dbReference type="GO" id="GO:0005737">
    <property type="term" value="C:cytoplasm"/>
    <property type="evidence" value="ECO:0007669"/>
    <property type="project" value="UniProtKB-SubCell"/>
</dbReference>
<feature type="binding site" evidence="5">
    <location>
        <begin position="138"/>
        <end position="142"/>
    </location>
    <ligand>
        <name>substrate</name>
    </ligand>
</feature>
<feature type="active site" description="Nucleophile" evidence="5">
    <location>
        <position position="77"/>
    </location>
</feature>
<evidence type="ECO:0000256" key="3">
    <source>
        <dbReference type="ARBA" id="ARBA00022756"/>
    </source>
</evidence>
<evidence type="ECO:0000313" key="9">
    <source>
        <dbReference type="Proteomes" id="UP000054698"/>
    </source>
</evidence>
<protein>
    <recommendedName>
        <fullName evidence="5">Pimeloyl-[acyl-carrier protein] methyl ester esterase</fullName>
        <ecNumber evidence="5">3.1.1.85</ecNumber>
    </recommendedName>
    <alternativeName>
        <fullName evidence="5">Biotin synthesis protein BioH</fullName>
    </alternativeName>
    <alternativeName>
        <fullName evidence="5">Carboxylesterase BioH</fullName>
    </alternativeName>
</protein>
<dbReference type="PATRIC" id="fig|453.4.peg.3212"/>
<evidence type="ECO:0000259" key="6">
    <source>
        <dbReference type="Pfam" id="PF12697"/>
    </source>
</evidence>
<comment type="subunit">
    <text evidence="5">Monomer.</text>
</comment>
<feature type="binding site" evidence="5">
    <location>
        <position position="220"/>
    </location>
    <ligand>
        <name>substrate</name>
    </ligand>
</feature>
<dbReference type="InterPro" id="IPR000073">
    <property type="entry name" value="AB_hydrolase_1"/>
</dbReference>
<dbReference type="EC" id="3.1.1.85" evidence="5"/>
<dbReference type="InterPro" id="IPR029058">
    <property type="entry name" value="AB_hydrolase_fold"/>
</dbReference>
<comment type="catalytic activity">
    <reaction evidence="5">
        <text>6-carboxyhexanoyl-[ACP] methyl ester + H2O = 6-carboxyhexanoyl-[ACP] + methanol + H(+)</text>
        <dbReference type="Rhea" id="RHEA:42700"/>
        <dbReference type="Rhea" id="RHEA-COMP:9955"/>
        <dbReference type="Rhea" id="RHEA-COMP:10186"/>
        <dbReference type="ChEBI" id="CHEBI:15377"/>
        <dbReference type="ChEBI" id="CHEBI:15378"/>
        <dbReference type="ChEBI" id="CHEBI:17790"/>
        <dbReference type="ChEBI" id="CHEBI:78846"/>
        <dbReference type="ChEBI" id="CHEBI:82735"/>
        <dbReference type="EC" id="3.1.1.85"/>
    </reaction>
</comment>
<organism evidence="7 9">
    <name type="scientific">Legionella feeleii</name>
    <dbReference type="NCBI Taxonomy" id="453"/>
    <lineage>
        <taxon>Bacteria</taxon>
        <taxon>Pseudomonadati</taxon>
        <taxon>Pseudomonadota</taxon>
        <taxon>Gammaproteobacteria</taxon>
        <taxon>Legionellales</taxon>
        <taxon>Legionellaceae</taxon>
        <taxon>Legionella</taxon>
    </lineage>
</organism>
<dbReference type="GO" id="GO:0090499">
    <property type="term" value="F:pimelyl-[acyl-carrier protein] methyl ester esterase activity"/>
    <property type="evidence" value="ECO:0007669"/>
    <property type="project" value="UniProtKB-EC"/>
</dbReference>
<keyword evidence="4 5" id="KW-0378">Hydrolase</keyword>
<dbReference type="UniPathway" id="UPA00078"/>
<keyword evidence="2 5" id="KW-0963">Cytoplasm</keyword>
<dbReference type="EMBL" id="UASS01000002">
    <property type="protein sequence ID" value="SPX59679.1"/>
    <property type="molecule type" value="Genomic_DNA"/>
</dbReference>
<reference evidence="8 10" key="2">
    <citation type="submission" date="2018-06" db="EMBL/GenBank/DDBJ databases">
        <authorList>
            <consortium name="Pathogen Informatics"/>
            <person name="Doyle S."/>
        </authorList>
    </citation>
    <scope>NUCLEOTIDE SEQUENCE [LARGE SCALE GENOMIC DNA]</scope>
    <source>
        <strain evidence="8 10">NCTC12022</strain>
    </source>
</reference>
<evidence type="ECO:0000256" key="5">
    <source>
        <dbReference type="HAMAP-Rule" id="MF_01260"/>
    </source>
</evidence>
<dbReference type="Proteomes" id="UP000054698">
    <property type="component" value="Unassembled WGS sequence"/>
</dbReference>
<dbReference type="EMBL" id="LNYB01000085">
    <property type="protein sequence ID" value="KTC95276.1"/>
    <property type="molecule type" value="Genomic_DNA"/>
</dbReference>
<dbReference type="PANTHER" id="PTHR43194">
    <property type="entry name" value="HYDROLASE ALPHA/BETA FOLD FAMILY"/>
    <property type="match status" value="1"/>
</dbReference>
<keyword evidence="3 5" id="KW-0093">Biotin biosynthesis</keyword>
<dbReference type="InterPro" id="IPR010076">
    <property type="entry name" value="BioH"/>
</dbReference>
<feature type="active site" evidence="5">
    <location>
        <position position="220"/>
    </location>
</feature>
<dbReference type="HAMAP" id="MF_01260">
    <property type="entry name" value="Carboxylester"/>
    <property type="match status" value="1"/>
</dbReference>
<keyword evidence="9" id="KW-1185">Reference proteome</keyword>
<dbReference type="SUPFAM" id="SSF53474">
    <property type="entry name" value="alpha/beta-Hydrolases"/>
    <property type="match status" value="1"/>
</dbReference>
<evidence type="ECO:0000313" key="7">
    <source>
        <dbReference type="EMBL" id="KTC95276.1"/>
    </source>
</evidence>
<comment type="subcellular location">
    <subcellularLocation>
        <location evidence="5">Cytoplasm</location>
    </subcellularLocation>
</comment>
<evidence type="ECO:0000256" key="2">
    <source>
        <dbReference type="ARBA" id="ARBA00022490"/>
    </source>
</evidence>
<comment type="function">
    <text evidence="5">The physiological role of BioH is to remove the methyl group introduced by BioC when the pimeloyl moiety is complete. It allows to synthesize pimeloyl-ACP via the fatty acid synthetic pathway through the hydrolysis of the ester bonds of pimeloyl-ACP esters.</text>
</comment>
<comment type="similarity">
    <text evidence="5">Belongs to the AB hydrolase superfamily. Carboxylesterase BioH family.</text>
</comment>
<dbReference type="GO" id="GO:0009102">
    <property type="term" value="P:biotin biosynthetic process"/>
    <property type="evidence" value="ECO:0007669"/>
    <property type="project" value="UniProtKB-UniRule"/>
</dbReference>
<sequence>MNLHINIQGKGRPLVFFHGWGFDHRVWLPLARLLSTRYCLYLVDLPGFGQSPVMSWEVFKSRLLQQLPKHFALAGWSMGGLFATRLALEQPERISYLLNIASSPRFIKEKNWPGVEQAIFDNFFQKLASEPTRTISEFIALQLKDQSYNYSFPPSPSLSGLEAGLQVLADWDLRQSLYSFTKPTGFMFGRLDAITPRMTMATMQKLYPSFDYMMFDKAAHMPFLSHQDEFIAILERILQ</sequence>
<name>A0A0W0TI50_9GAMM</name>
<reference evidence="7 9" key="1">
    <citation type="submission" date="2015-11" db="EMBL/GenBank/DDBJ databases">
        <title>Genomic analysis of 38 Legionella species identifies large and diverse effector repertoires.</title>
        <authorList>
            <person name="Burstein D."/>
            <person name="Amaro F."/>
            <person name="Zusman T."/>
            <person name="Lifshitz Z."/>
            <person name="Cohen O."/>
            <person name="Gilbert J.A."/>
            <person name="Pupko T."/>
            <person name="Shuman H.A."/>
            <person name="Segal G."/>
        </authorList>
    </citation>
    <scope>NUCLEOTIDE SEQUENCE [LARGE SCALE GENOMIC DNA]</scope>
    <source>
        <strain evidence="7 9">WO-44C</strain>
    </source>
</reference>
<proteinExistence type="inferred from homology"/>
<evidence type="ECO:0000313" key="10">
    <source>
        <dbReference type="Proteomes" id="UP000251942"/>
    </source>
</evidence>
<feature type="domain" description="AB hydrolase-1" evidence="6">
    <location>
        <begin position="14"/>
        <end position="232"/>
    </location>
</feature>
<dbReference type="PANTHER" id="PTHR43194:SF5">
    <property type="entry name" value="PIMELOYL-[ACYL-CARRIER PROTEIN] METHYL ESTER ESTERASE"/>
    <property type="match status" value="1"/>
</dbReference>
<dbReference type="STRING" id="453.Lfee_2940"/>
<keyword evidence="1 5" id="KW-0719">Serine esterase</keyword>
<dbReference type="OrthoDB" id="9780744at2"/>
<evidence type="ECO:0000256" key="1">
    <source>
        <dbReference type="ARBA" id="ARBA00022487"/>
    </source>
</evidence>
<accession>A0A0W0TI50</accession>
<dbReference type="AlphaFoldDB" id="A0A0W0TI50"/>
<dbReference type="Gene3D" id="3.40.50.1820">
    <property type="entry name" value="alpha/beta hydrolase"/>
    <property type="match status" value="1"/>
</dbReference>
<dbReference type="RefSeq" id="WP_058447744.1">
    <property type="nucleotide sequence ID" value="NZ_CAAAHT010000004.1"/>
</dbReference>
<evidence type="ECO:0000256" key="4">
    <source>
        <dbReference type="ARBA" id="ARBA00022801"/>
    </source>
</evidence>
<feature type="binding site" evidence="5">
    <location>
        <position position="20"/>
    </location>
    <ligand>
        <name>substrate</name>
    </ligand>
</feature>
<feature type="binding site" evidence="5">
    <location>
        <begin position="77"/>
        <end position="78"/>
    </location>
    <ligand>
        <name>substrate</name>
    </ligand>
</feature>
<feature type="active site" evidence="5">
    <location>
        <position position="192"/>
    </location>
</feature>
<evidence type="ECO:0000313" key="8">
    <source>
        <dbReference type="EMBL" id="SPX59679.1"/>
    </source>
</evidence>
<gene>
    <name evidence="5 7" type="primary">bioH</name>
    <name evidence="7" type="ORF">Lfee_2940</name>
    <name evidence="8" type="ORF">NCTC12022_00390</name>
</gene>
<dbReference type="Proteomes" id="UP000251942">
    <property type="component" value="Unassembled WGS sequence"/>
</dbReference>
<comment type="pathway">
    <text evidence="5">Cofactor biosynthesis; biotin biosynthesis.</text>
</comment>